<sequence>MSAVGPATGAGALLSGVDRVGIAFLGCGYASDFYGATLPNYPHLLVKGAFDPRRERAETFVDEYGGRVYEDFAAVLADPGVSVVVNLTPVTDHYRTTKAALLAGKHVYSEKPLASDLDEARELVELAEERGLLLSSAPSTVFSQSAQTLLKAVEDGLVGRPLLVHAALDMGALAFMSYDHWRSKRGVPWPYEDEVRNGCVMEHAGYQLSWLVAMFGPVKRMTGHTATLLSQEWAGLDRGEVAPDVSLGFLEFASGAVCRISIGWVAPRDQSLVVIGDRGTLSVADVWQASCPVVLRRRVPTSGKDHEYLGEPVELPFVVPPTPHHYDDTHDLTVGAGVSDLALALLEGREPFLSAAYSLHVLDVSLRLASGRGVSEEVPIRHGGDVKLSRGLLEPAGAPRGLVPVAREGGR</sequence>
<evidence type="ECO:0000313" key="4">
    <source>
        <dbReference type="EMBL" id="QFZ18905.1"/>
    </source>
</evidence>
<protein>
    <submittedName>
        <fullName evidence="4">Gfo/Idh/MocA family oxidoreductase</fullName>
    </submittedName>
</protein>
<dbReference type="InterPro" id="IPR036291">
    <property type="entry name" value="NAD(P)-bd_dom_sf"/>
</dbReference>
<keyword evidence="5" id="KW-1185">Reference proteome</keyword>
<name>A0A5Q0GZ14_SACSY</name>
<dbReference type="Proteomes" id="UP000325787">
    <property type="component" value="Chromosome"/>
</dbReference>
<dbReference type="PANTHER" id="PTHR43818">
    <property type="entry name" value="BCDNA.GH03377"/>
    <property type="match status" value="1"/>
</dbReference>
<dbReference type="Pfam" id="PF22725">
    <property type="entry name" value="GFO_IDH_MocA_C3"/>
    <property type="match status" value="1"/>
</dbReference>
<evidence type="ECO:0000259" key="2">
    <source>
        <dbReference type="Pfam" id="PF01408"/>
    </source>
</evidence>
<accession>A0A5Q0GZ14</accession>
<dbReference type="OrthoDB" id="9776544at2"/>
<evidence type="ECO:0000259" key="3">
    <source>
        <dbReference type="Pfam" id="PF22725"/>
    </source>
</evidence>
<dbReference type="Pfam" id="PF01408">
    <property type="entry name" value="GFO_IDH_MocA"/>
    <property type="match status" value="1"/>
</dbReference>
<organism evidence="4 5">
    <name type="scientific">Saccharothrix syringae</name>
    <name type="common">Nocardiopsis syringae</name>
    <dbReference type="NCBI Taxonomy" id="103733"/>
    <lineage>
        <taxon>Bacteria</taxon>
        <taxon>Bacillati</taxon>
        <taxon>Actinomycetota</taxon>
        <taxon>Actinomycetes</taxon>
        <taxon>Pseudonocardiales</taxon>
        <taxon>Pseudonocardiaceae</taxon>
        <taxon>Saccharothrix</taxon>
    </lineage>
</organism>
<dbReference type="SUPFAM" id="SSF55347">
    <property type="entry name" value="Glyceraldehyde-3-phosphate dehydrogenase-like, C-terminal domain"/>
    <property type="match status" value="1"/>
</dbReference>
<evidence type="ECO:0000256" key="1">
    <source>
        <dbReference type="ARBA" id="ARBA00023002"/>
    </source>
</evidence>
<dbReference type="GO" id="GO:0016491">
    <property type="term" value="F:oxidoreductase activity"/>
    <property type="evidence" value="ECO:0007669"/>
    <property type="project" value="UniProtKB-KW"/>
</dbReference>
<feature type="domain" description="GFO/IDH/MocA-like oxidoreductase" evidence="3">
    <location>
        <begin position="147"/>
        <end position="281"/>
    </location>
</feature>
<keyword evidence="1" id="KW-0560">Oxidoreductase</keyword>
<dbReference type="PANTHER" id="PTHR43818:SF11">
    <property type="entry name" value="BCDNA.GH03377"/>
    <property type="match status" value="1"/>
</dbReference>
<gene>
    <name evidence="4" type="ORF">EKG83_16905</name>
</gene>
<feature type="domain" description="Gfo/Idh/MocA-like oxidoreductase N-terminal" evidence="2">
    <location>
        <begin position="21"/>
        <end position="135"/>
    </location>
</feature>
<dbReference type="Gene3D" id="3.40.50.720">
    <property type="entry name" value="NAD(P)-binding Rossmann-like Domain"/>
    <property type="match status" value="1"/>
</dbReference>
<dbReference type="GO" id="GO:0000166">
    <property type="term" value="F:nucleotide binding"/>
    <property type="evidence" value="ECO:0007669"/>
    <property type="project" value="InterPro"/>
</dbReference>
<dbReference type="KEGG" id="ssyi:EKG83_16905"/>
<proteinExistence type="predicted"/>
<dbReference type="InterPro" id="IPR055170">
    <property type="entry name" value="GFO_IDH_MocA-like_dom"/>
</dbReference>
<evidence type="ECO:0000313" key="5">
    <source>
        <dbReference type="Proteomes" id="UP000325787"/>
    </source>
</evidence>
<dbReference type="InterPro" id="IPR050463">
    <property type="entry name" value="Gfo/Idh/MocA_oxidrdct_glycsds"/>
</dbReference>
<dbReference type="InterPro" id="IPR000683">
    <property type="entry name" value="Gfo/Idh/MocA-like_OxRdtase_N"/>
</dbReference>
<reference evidence="5" key="1">
    <citation type="journal article" date="2021" name="Curr. Microbiol.">
        <title>Complete genome of nocamycin-producing strain Saccharothrix syringae NRRL B-16468 reveals the biosynthetic potential for secondary metabolites.</title>
        <authorList>
            <person name="Mo X."/>
            <person name="Yang S."/>
        </authorList>
    </citation>
    <scope>NUCLEOTIDE SEQUENCE [LARGE SCALE GENOMIC DNA]</scope>
    <source>
        <strain evidence="5">ATCC 51364 / DSM 43886 / JCM 6844 / KCTC 9398 / NBRC 14523 / NRRL B-16468 / INA 2240</strain>
    </source>
</reference>
<dbReference type="Gene3D" id="3.30.360.10">
    <property type="entry name" value="Dihydrodipicolinate Reductase, domain 2"/>
    <property type="match status" value="1"/>
</dbReference>
<dbReference type="AlphaFoldDB" id="A0A5Q0GZ14"/>
<dbReference type="SUPFAM" id="SSF51735">
    <property type="entry name" value="NAD(P)-binding Rossmann-fold domains"/>
    <property type="match status" value="1"/>
</dbReference>
<dbReference type="EMBL" id="CP034550">
    <property type="protein sequence ID" value="QFZ18905.1"/>
    <property type="molecule type" value="Genomic_DNA"/>
</dbReference>